<comment type="caution">
    <text evidence="1">The sequence shown here is derived from an EMBL/GenBank/DDBJ whole genome shotgun (WGS) entry which is preliminary data.</text>
</comment>
<dbReference type="OrthoDB" id="3775006at2759"/>
<name>A0A8T9C6V0_9HELO</name>
<sequence>MKANMPLYYLEERRILLKLISEDGMTIMCKMKNRLNVLGTQVDPFHDTAVATFNEKGLITQFKLYNCRSPIIGIVQMATGKGPYVLSAAREELE</sequence>
<keyword evidence="2" id="KW-1185">Reference proteome</keyword>
<dbReference type="Proteomes" id="UP000469558">
    <property type="component" value="Unassembled WGS sequence"/>
</dbReference>
<proteinExistence type="predicted"/>
<dbReference type="EMBL" id="QGMK01000753">
    <property type="protein sequence ID" value="TVY78490.1"/>
    <property type="molecule type" value="Genomic_DNA"/>
</dbReference>
<dbReference type="AlphaFoldDB" id="A0A8T9C6V0"/>
<organism evidence="1 2">
    <name type="scientific">Lachnellula suecica</name>
    <dbReference type="NCBI Taxonomy" id="602035"/>
    <lineage>
        <taxon>Eukaryota</taxon>
        <taxon>Fungi</taxon>
        <taxon>Dikarya</taxon>
        <taxon>Ascomycota</taxon>
        <taxon>Pezizomycotina</taxon>
        <taxon>Leotiomycetes</taxon>
        <taxon>Helotiales</taxon>
        <taxon>Lachnaceae</taxon>
        <taxon>Lachnellula</taxon>
    </lineage>
</organism>
<gene>
    <name evidence="1" type="ORF">LSUE1_G008766</name>
</gene>
<accession>A0A8T9C6V0</accession>
<reference evidence="1 2" key="1">
    <citation type="submission" date="2018-05" db="EMBL/GenBank/DDBJ databases">
        <title>Genome sequencing and assembly of the regulated plant pathogen Lachnellula willkommii and related sister species for the development of diagnostic species identification markers.</title>
        <authorList>
            <person name="Giroux E."/>
            <person name="Bilodeau G."/>
        </authorList>
    </citation>
    <scope>NUCLEOTIDE SEQUENCE [LARGE SCALE GENOMIC DNA]</scope>
    <source>
        <strain evidence="1 2">CBS 268.59</strain>
    </source>
</reference>
<protein>
    <submittedName>
        <fullName evidence="1">Uncharacterized protein</fullName>
    </submittedName>
</protein>
<evidence type="ECO:0000313" key="1">
    <source>
        <dbReference type="EMBL" id="TVY78490.1"/>
    </source>
</evidence>
<evidence type="ECO:0000313" key="2">
    <source>
        <dbReference type="Proteomes" id="UP000469558"/>
    </source>
</evidence>